<protein>
    <submittedName>
        <fullName evidence="6">c-Myc-binding protein</fullName>
    </submittedName>
</protein>
<evidence type="ECO:0000256" key="3">
    <source>
        <dbReference type="ARBA" id="ARBA00023242"/>
    </source>
</evidence>
<keyword evidence="7" id="KW-1185">Reference proteome</keyword>
<dbReference type="GO" id="GO:0003713">
    <property type="term" value="F:transcription coactivator activity"/>
    <property type="evidence" value="ECO:0007669"/>
    <property type="project" value="InterPro"/>
</dbReference>
<comment type="similarity">
    <text evidence="2">Belongs to the AMY1 family.</text>
</comment>
<evidence type="ECO:0000313" key="6">
    <source>
        <dbReference type="EMBL" id="URD90757.1"/>
    </source>
</evidence>
<evidence type="ECO:0000256" key="1">
    <source>
        <dbReference type="ARBA" id="ARBA00004123"/>
    </source>
</evidence>
<dbReference type="OrthoDB" id="524165at2759"/>
<dbReference type="PANTHER" id="PTHR13168">
    <property type="entry name" value="ASSOCIATE OF C-MYC AMY-1"/>
    <property type="match status" value="1"/>
</dbReference>
<evidence type="ECO:0000256" key="5">
    <source>
        <dbReference type="SAM" id="MobiDB-lite"/>
    </source>
</evidence>
<evidence type="ECO:0000313" key="7">
    <source>
        <dbReference type="Proteomes" id="UP001055439"/>
    </source>
</evidence>
<reference evidence="6" key="1">
    <citation type="submission" date="2022-05" db="EMBL/GenBank/DDBJ databases">
        <title>The Musa troglodytarum L. genome provides insights into the mechanism of non-climacteric behaviour and enrichment of carotenoids.</title>
        <authorList>
            <person name="Wang J."/>
        </authorList>
    </citation>
    <scope>NUCLEOTIDE SEQUENCE</scope>
    <source>
        <tissue evidence="6">Leaf</tissue>
    </source>
</reference>
<evidence type="ECO:0000256" key="4">
    <source>
        <dbReference type="SAM" id="Coils"/>
    </source>
</evidence>
<feature type="coiled-coil region" evidence="4">
    <location>
        <begin position="137"/>
        <end position="171"/>
    </location>
</feature>
<feature type="region of interest" description="Disordered" evidence="5">
    <location>
        <begin position="232"/>
        <end position="270"/>
    </location>
</feature>
<dbReference type="PANTHER" id="PTHR13168:SF0">
    <property type="entry name" value="C-MYC-BINDING PROTEIN"/>
    <property type="match status" value="1"/>
</dbReference>
<gene>
    <name evidence="6" type="ORF">MUK42_29562</name>
</gene>
<dbReference type="EMBL" id="CP097504">
    <property type="protein sequence ID" value="URD90757.1"/>
    <property type="molecule type" value="Genomic_DNA"/>
</dbReference>
<proteinExistence type="inferred from homology"/>
<dbReference type="PRINTS" id="PR02028">
    <property type="entry name" value="CMYCBINDINGP"/>
</dbReference>
<dbReference type="InterPro" id="IPR026060">
    <property type="entry name" value="AMY1"/>
</dbReference>
<organism evidence="6 7">
    <name type="scientific">Musa troglodytarum</name>
    <name type="common">fe'i banana</name>
    <dbReference type="NCBI Taxonomy" id="320322"/>
    <lineage>
        <taxon>Eukaryota</taxon>
        <taxon>Viridiplantae</taxon>
        <taxon>Streptophyta</taxon>
        <taxon>Embryophyta</taxon>
        <taxon>Tracheophyta</taxon>
        <taxon>Spermatophyta</taxon>
        <taxon>Magnoliopsida</taxon>
        <taxon>Liliopsida</taxon>
        <taxon>Zingiberales</taxon>
        <taxon>Musaceae</taxon>
        <taxon>Musa</taxon>
    </lineage>
</organism>
<dbReference type="Proteomes" id="UP001055439">
    <property type="component" value="Chromosome 2"/>
</dbReference>
<dbReference type="AlphaFoldDB" id="A0A9E7F8T3"/>
<name>A0A9E7F8T3_9LILI</name>
<accession>A0A9E7F8T3</accession>
<comment type="subcellular location">
    <subcellularLocation>
        <location evidence="1">Nucleus</location>
    </subcellularLocation>
</comment>
<keyword evidence="4" id="KW-0175">Coiled coil</keyword>
<evidence type="ECO:0000256" key="2">
    <source>
        <dbReference type="ARBA" id="ARBA00009389"/>
    </source>
</evidence>
<sequence length="270" mass="30385">MRERLEGIPLRSPSGQGQIRNIGLVSPPFASPHQLIVCCKSQWFPVVVWIRSPPPPPLLLRGSSSSIRDEREAKKEAFRKYLESSGVLDALTKVLVALYEENDRPSSAVEYCLIQSDLNDFVRFVQQKLGGPSISEYEKLLAEKSDLQLKYDELLAAHREKCRELEELRNLKLTTTLKENTNGDKLKDGLCTATNVINAATEQIKACKALTRCCKPCSFPWILEVVLPKVKSSGNVPEQREAKAQDETDKVKKHQAQDDQRTEPKQTVIS</sequence>
<keyword evidence="3" id="KW-0539">Nucleus</keyword>
<dbReference type="GO" id="GO:0005634">
    <property type="term" value="C:nucleus"/>
    <property type="evidence" value="ECO:0007669"/>
    <property type="project" value="UniProtKB-SubCell"/>
</dbReference>
<feature type="compositionally biased region" description="Basic and acidic residues" evidence="5">
    <location>
        <begin position="238"/>
        <end position="264"/>
    </location>
</feature>